<dbReference type="AlphaFoldDB" id="A0A7J3ZLW8"/>
<gene>
    <name evidence="1" type="ORF">ENM78_06290</name>
</gene>
<accession>A0A7J3ZLW8</accession>
<reference evidence="1" key="1">
    <citation type="journal article" date="2020" name="mSystems">
        <title>Genome- and Community-Level Interaction Insights into Carbon Utilization and Element Cycling Functions of Hydrothermarchaeota in Hydrothermal Sediment.</title>
        <authorList>
            <person name="Zhou Z."/>
            <person name="Liu Y."/>
            <person name="Xu W."/>
            <person name="Pan J."/>
            <person name="Luo Z.H."/>
            <person name="Li M."/>
        </authorList>
    </citation>
    <scope>NUCLEOTIDE SEQUENCE [LARGE SCALE GENOMIC DNA]</scope>
    <source>
        <strain evidence="1">SpSt-1116</strain>
    </source>
</reference>
<evidence type="ECO:0000313" key="1">
    <source>
        <dbReference type="EMBL" id="HHQ81038.1"/>
    </source>
</evidence>
<name>A0A7J3ZLW8_9CREN</name>
<dbReference type="EMBL" id="DRZC01000080">
    <property type="protein sequence ID" value="HHQ81038.1"/>
    <property type="molecule type" value="Genomic_DNA"/>
</dbReference>
<comment type="caution">
    <text evidence="1">The sequence shown here is derived from an EMBL/GenBank/DDBJ whole genome shotgun (WGS) entry which is preliminary data.</text>
</comment>
<organism evidence="1">
    <name type="scientific">Fervidicoccus fontis</name>
    <dbReference type="NCBI Taxonomy" id="683846"/>
    <lineage>
        <taxon>Archaea</taxon>
        <taxon>Thermoproteota</taxon>
        <taxon>Thermoprotei</taxon>
        <taxon>Fervidicoccales</taxon>
        <taxon>Fervidicoccaceae</taxon>
        <taxon>Fervidicoccus</taxon>
    </lineage>
</organism>
<proteinExistence type="predicted"/>
<protein>
    <submittedName>
        <fullName evidence="1">Uncharacterized protein</fullName>
    </submittedName>
</protein>
<sequence>MKRKSTCADTAMVYDRGLHKELPGKTLEHEGQHKTPGRPLLHDEAFKAVERNLKKVAGLTVSTYPIWACWPRCGAITQRTRYARTLGRFVVLGEWTTDCTA</sequence>